<evidence type="ECO:0000259" key="1">
    <source>
        <dbReference type="Pfam" id="PF14080"/>
    </source>
</evidence>
<evidence type="ECO:0000313" key="3">
    <source>
        <dbReference type="Proteomes" id="UP000006755"/>
    </source>
</evidence>
<dbReference type="AlphaFoldDB" id="K2KKA4"/>
<protein>
    <recommendedName>
        <fullName evidence="1">DUF4261 domain-containing protein</fullName>
    </recommendedName>
</protein>
<keyword evidence="3" id="KW-1185">Reference proteome</keyword>
<dbReference type="Pfam" id="PF14080">
    <property type="entry name" value="DUF4261"/>
    <property type="match status" value="1"/>
</dbReference>
<dbReference type="Proteomes" id="UP000006755">
    <property type="component" value="Unassembled WGS sequence"/>
</dbReference>
<proteinExistence type="predicted"/>
<dbReference type="InterPro" id="IPR025357">
    <property type="entry name" value="DUF4261"/>
</dbReference>
<evidence type="ECO:0000313" key="2">
    <source>
        <dbReference type="EMBL" id="EKE77810.1"/>
    </source>
</evidence>
<dbReference type="STRING" id="745411.B3C1_00080"/>
<organism evidence="2 3">
    <name type="scientific">Gallaecimonas xiamenensis 3-C-1</name>
    <dbReference type="NCBI Taxonomy" id="745411"/>
    <lineage>
        <taxon>Bacteria</taxon>
        <taxon>Pseudomonadati</taxon>
        <taxon>Pseudomonadota</taxon>
        <taxon>Gammaproteobacteria</taxon>
        <taxon>Enterobacterales</taxon>
        <taxon>Gallaecimonadaceae</taxon>
        <taxon>Gallaecimonas</taxon>
    </lineage>
</organism>
<dbReference type="EMBL" id="AMRI01000001">
    <property type="protein sequence ID" value="EKE77810.1"/>
    <property type="molecule type" value="Genomic_DNA"/>
</dbReference>
<sequence>MALQISMPLCKGMPVISLDSLKEYFSSVWNKDIIFDEDVKDNVFSFNVGDSFVAIGTMGAPFPWSDLEGPCATSILWPSATEDVQSHDHHLIITVIDDNLSEVNTSILLTKVTAALLSVCKEAIGVLWSNASMVVPKDMFIKFAEEVLPHGPPVHIWVDFRVGDGDANLSSGFTSGLDALGLMDIVATETPESVAGLRERLTGLAGYLISNGLVINDGDTIGHDEDELIRVVYGDSEFGHEKQVMLLKYGNEEKKSKFKFW</sequence>
<gene>
    <name evidence="2" type="ORF">B3C1_00080</name>
</gene>
<comment type="caution">
    <text evidence="2">The sequence shown here is derived from an EMBL/GenBank/DDBJ whole genome shotgun (WGS) entry which is preliminary data.</text>
</comment>
<name>K2KKA4_9GAMM</name>
<dbReference type="RefSeq" id="WP_008482068.1">
    <property type="nucleotide sequence ID" value="NZ_AMRI01000001.1"/>
</dbReference>
<dbReference type="eggNOG" id="ENOG5033P7Q">
    <property type="taxonomic scope" value="Bacteria"/>
</dbReference>
<feature type="domain" description="DUF4261" evidence="1">
    <location>
        <begin position="174"/>
        <end position="244"/>
    </location>
</feature>
<accession>K2KKA4</accession>
<reference evidence="2 3" key="1">
    <citation type="journal article" date="2012" name="J. Bacteriol.">
        <title>Genome Sequence of Gallaecimonas xiamenensis Type Strain 3-C-1.</title>
        <authorList>
            <person name="Lai Q."/>
            <person name="Wang L."/>
            <person name="Wang W."/>
            <person name="Shao Z."/>
        </authorList>
    </citation>
    <scope>NUCLEOTIDE SEQUENCE [LARGE SCALE GENOMIC DNA]</scope>
    <source>
        <strain evidence="2 3">3-C-1</strain>
    </source>
</reference>